<organism evidence="5 6">
    <name type="scientific">Sphingomonas rubra</name>
    <dbReference type="NCBI Taxonomy" id="634430"/>
    <lineage>
        <taxon>Bacteria</taxon>
        <taxon>Pseudomonadati</taxon>
        <taxon>Pseudomonadota</taxon>
        <taxon>Alphaproteobacteria</taxon>
        <taxon>Sphingomonadales</taxon>
        <taxon>Sphingomonadaceae</taxon>
        <taxon>Sphingomonas</taxon>
    </lineage>
</organism>
<dbReference type="InterPro" id="IPR023187">
    <property type="entry name" value="Tscrpt_reg_MarR-type_CS"/>
</dbReference>
<name>A0A1I5SGX7_9SPHN</name>
<dbReference type="InterPro" id="IPR036388">
    <property type="entry name" value="WH-like_DNA-bd_sf"/>
</dbReference>
<dbReference type="SUPFAM" id="SSF46785">
    <property type="entry name" value="Winged helix' DNA-binding domain"/>
    <property type="match status" value="1"/>
</dbReference>
<keyword evidence="2 5" id="KW-0238">DNA-binding</keyword>
<dbReference type="OrthoDB" id="6195716at2"/>
<keyword evidence="6" id="KW-1185">Reference proteome</keyword>
<dbReference type="Pfam" id="PF01047">
    <property type="entry name" value="MarR"/>
    <property type="match status" value="1"/>
</dbReference>
<dbReference type="InterPro" id="IPR036390">
    <property type="entry name" value="WH_DNA-bd_sf"/>
</dbReference>
<evidence type="ECO:0000313" key="6">
    <source>
        <dbReference type="Proteomes" id="UP000199586"/>
    </source>
</evidence>
<dbReference type="AlphaFoldDB" id="A0A1I5SGX7"/>
<dbReference type="GO" id="GO:0003700">
    <property type="term" value="F:DNA-binding transcription factor activity"/>
    <property type="evidence" value="ECO:0007669"/>
    <property type="project" value="InterPro"/>
</dbReference>
<dbReference type="PROSITE" id="PS01117">
    <property type="entry name" value="HTH_MARR_1"/>
    <property type="match status" value="1"/>
</dbReference>
<accession>A0A1I5SGX7</accession>
<proteinExistence type="predicted"/>
<dbReference type="Proteomes" id="UP000199586">
    <property type="component" value="Unassembled WGS sequence"/>
</dbReference>
<dbReference type="RefSeq" id="WP_093333142.1">
    <property type="nucleotide sequence ID" value="NZ_FOXP01000005.1"/>
</dbReference>
<dbReference type="PANTHER" id="PTHR42756:SF1">
    <property type="entry name" value="TRANSCRIPTIONAL REPRESSOR OF EMRAB OPERON"/>
    <property type="match status" value="1"/>
</dbReference>
<dbReference type="PANTHER" id="PTHR42756">
    <property type="entry name" value="TRANSCRIPTIONAL REGULATOR, MARR"/>
    <property type="match status" value="1"/>
</dbReference>
<feature type="domain" description="HTH marR-type" evidence="4">
    <location>
        <begin position="12"/>
        <end position="144"/>
    </location>
</feature>
<dbReference type="PROSITE" id="PS50995">
    <property type="entry name" value="HTH_MARR_2"/>
    <property type="match status" value="1"/>
</dbReference>
<gene>
    <name evidence="5" type="ORF">SAMN04488241_105212</name>
</gene>
<dbReference type="EMBL" id="FOXP01000005">
    <property type="protein sequence ID" value="SFP69757.1"/>
    <property type="molecule type" value="Genomic_DNA"/>
</dbReference>
<dbReference type="PRINTS" id="PR00598">
    <property type="entry name" value="HTHMARR"/>
</dbReference>
<evidence type="ECO:0000256" key="2">
    <source>
        <dbReference type="ARBA" id="ARBA00023125"/>
    </source>
</evidence>
<keyword evidence="1" id="KW-0805">Transcription regulation</keyword>
<dbReference type="GO" id="GO:0003677">
    <property type="term" value="F:DNA binding"/>
    <property type="evidence" value="ECO:0007669"/>
    <property type="project" value="UniProtKB-KW"/>
</dbReference>
<evidence type="ECO:0000259" key="4">
    <source>
        <dbReference type="PROSITE" id="PS50995"/>
    </source>
</evidence>
<dbReference type="SMART" id="SM00347">
    <property type="entry name" value="HTH_MARR"/>
    <property type="match status" value="1"/>
</dbReference>
<dbReference type="STRING" id="634430.SAMN04488241_105212"/>
<sequence length="154" mass="17228">MGFYDESDFRPDRSIGYLVRRVHQLGIAGIESVFAAEGLTGTQWQALVSIWFGRGGTAAELARDLGHDKGAMTRLVDQLAERGWITRERTTEDRRCIRLVLTEEGVAVALRCKARVVACWNEWLADWPEGEVERLIDLLQKLRGTLAAAEVPCA</sequence>
<reference evidence="5 6" key="1">
    <citation type="submission" date="2016-10" db="EMBL/GenBank/DDBJ databases">
        <authorList>
            <person name="de Groot N.N."/>
        </authorList>
    </citation>
    <scope>NUCLEOTIDE SEQUENCE [LARGE SCALE GENOMIC DNA]</scope>
    <source>
        <strain evidence="5 6">CGMCC 1.9113</strain>
    </source>
</reference>
<evidence type="ECO:0000313" key="5">
    <source>
        <dbReference type="EMBL" id="SFP69757.1"/>
    </source>
</evidence>
<keyword evidence="3" id="KW-0804">Transcription</keyword>
<evidence type="ECO:0000256" key="3">
    <source>
        <dbReference type="ARBA" id="ARBA00023163"/>
    </source>
</evidence>
<dbReference type="InterPro" id="IPR000835">
    <property type="entry name" value="HTH_MarR-typ"/>
</dbReference>
<dbReference type="Gene3D" id="1.10.10.10">
    <property type="entry name" value="Winged helix-like DNA-binding domain superfamily/Winged helix DNA-binding domain"/>
    <property type="match status" value="1"/>
</dbReference>
<evidence type="ECO:0000256" key="1">
    <source>
        <dbReference type="ARBA" id="ARBA00023015"/>
    </source>
</evidence>
<protein>
    <submittedName>
        <fullName evidence="5">DNA-binding transcriptional regulator, MarR family</fullName>
    </submittedName>
</protein>